<dbReference type="Proteomes" id="UP000030645">
    <property type="component" value="Unassembled WGS sequence"/>
</dbReference>
<keyword evidence="3" id="KW-1185">Reference proteome</keyword>
<dbReference type="InterPro" id="IPR016024">
    <property type="entry name" value="ARM-type_fold"/>
</dbReference>
<dbReference type="eggNOG" id="KOG1949">
    <property type="taxonomic scope" value="Eukaryota"/>
</dbReference>
<dbReference type="PANTHER" id="PTHR16199">
    <property type="entry name" value="CONDENSIN-2 COMPLEX SUBUNIT G2"/>
    <property type="match status" value="1"/>
</dbReference>
<dbReference type="InterPro" id="IPR011989">
    <property type="entry name" value="ARM-like"/>
</dbReference>
<feature type="compositionally biased region" description="Basic and acidic residues" evidence="1">
    <location>
        <begin position="85"/>
        <end position="99"/>
    </location>
</feature>
<dbReference type="GO" id="GO:0005634">
    <property type="term" value="C:nucleus"/>
    <property type="evidence" value="ECO:0007669"/>
    <property type="project" value="InterPro"/>
</dbReference>
<gene>
    <name evidence="2" type="ORF">L484_009399</name>
</gene>
<feature type="region of interest" description="Disordered" evidence="1">
    <location>
        <begin position="1011"/>
        <end position="1049"/>
    </location>
</feature>
<dbReference type="STRING" id="981085.W9S8A6"/>
<dbReference type="GO" id="GO:0000796">
    <property type="term" value="C:condensin complex"/>
    <property type="evidence" value="ECO:0007669"/>
    <property type="project" value="TreeGrafter"/>
</dbReference>
<sequence length="1369" mass="153076">MEKQLRLSLQSSAEEFLLSATKFPLKSSRYALKTLIHHIDASSDLSSSLPLSLLRSISLSIPSFHNPTLPGSPPTKRNRRSSRLSNREPSRDRDDDEKRRISQSLQVFAYVTRLCVSHPRNVFSAADLLAGAQLLHDNLISFESDPALSSEIANLCEQWWKEDLPGRESLISQSLPFFLSRSLTSTTKQDVHRVYALRGAFALFDFEDESIEDLTLLIIRCVVAPLYMKMEEGRRFVAFAFGLSGQLLKELLAMIRSQIPLGGKSLLEAYGDVLFRAWKVADENSIDQIENRFLQELIDGAIHARTESLAASVRRVLGAFINQRTTIGVEKLLFRISEPLIFRSLQLALWALLPRCLGPKESLDKGIHLLSEPMQSVHAITRVPCVSISQDVLWTVLAYGANIAEALQRGGSAMCFWSACGIPHARHTISLKTYQLALGQDVIGVNRDACTQERFSLEDGLIMRKAGLDSRSLGTARSYSVANSNVRQNALHLLLDLFPLEDPDSTKEVKDTLLGKQFYLLEKLLVDDCPAIRVVAVEGSCRILHLFWEIIPSQTITRMLTKNFNDMSHDMSNEVRLSTLTGVIYLLGNPQSHEILKVLLPRLRHLILDNVLSIRRAMMDLLLAIRDIQNFQFNKVVELDVLLDALANDQPEIAQKITRLLMPSYFPSKAPTEEACNRCLALIKRSPMAGARFCEFSVLEGASLKSQTELVKALINSAVSLDKLHGNHVDGLLLAAANLCCALASEPNYKSALKEFFVGEKLKCLFARASTRHAQSSIFKIASTISIKEIAALLDGCMAFITNCTGLSGDVERQAEVRSAHHLLLSCGKLDCMFEVLTSLLQRTVDNCQIQYGIEVPKQGVSSAKRKDSKSSSKISAKWKQVGGKKASNFEEDYSVCVGIAWQIKDLLKLEDTRKAILESQHLESLLMALKVISEVSILQSLHCECIDISPVLAYTTLSLHMTLENVSISGSKDCSSKRNDVPDSSGSNSNQTVLEQTLVHMLNCSEKLYGAGDSKKSGKPQSESKHSKNTRRPRLKEHKTDATGQSDAGFVMTEPKRLSNKVTMLTTVLQFMTDATIMGFIFHNHEWGLKFTSDYFRHVVSTLRQQPNNRVHFEDEEVKDTILCLKSSFTYAAKLLSLALKETTEDSPPQAQAFVLANDMLDMITSVELYLGTSNAARLMAAVKPWLPDLVLALGSGHMKQTRGELEQNSSTDYIRRYFPSWLLVLSKTELSELSKIGLEEDDERASGLEEFPAFRKLMESILLLVKRNTIVLDAVGQIFLIGSLVGLEGKDYRLVLGLLHFVCVKLFRHDCRESETLLAFLQEIYPQLERHIEEESDEDARQILESARTLLEPFWSKTENLFSEADD</sequence>
<evidence type="ECO:0000313" key="3">
    <source>
        <dbReference type="Proteomes" id="UP000030645"/>
    </source>
</evidence>
<dbReference type="SUPFAM" id="SSF48371">
    <property type="entry name" value="ARM repeat"/>
    <property type="match status" value="1"/>
</dbReference>
<dbReference type="InterPro" id="IPR024741">
    <property type="entry name" value="Condensin2_G2"/>
</dbReference>
<feature type="region of interest" description="Disordered" evidence="1">
    <location>
        <begin position="65"/>
        <end position="99"/>
    </location>
</feature>
<protein>
    <submittedName>
        <fullName evidence="2">Condensin-2 complex subunit G2</fullName>
    </submittedName>
</protein>
<accession>W9S8A6</accession>
<dbReference type="EMBL" id="KE345121">
    <property type="protein sequence ID" value="EXB94055.1"/>
    <property type="molecule type" value="Genomic_DNA"/>
</dbReference>
<proteinExistence type="predicted"/>
<dbReference type="PANTHER" id="PTHR16199:SF4">
    <property type="entry name" value="CONDENSIN-2 COMPLEX SUBUNIT G2"/>
    <property type="match status" value="1"/>
</dbReference>
<dbReference type="Pfam" id="PF12422">
    <property type="entry name" value="Condensin2nSMC"/>
    <property type="match status" value="1"/>
</dbReference>
<feature type="region of interest" description="Disordered" evidence="1">
    <location>
        <begin position="970"/>
        <end position="991"/>
    </location>
</feature>
<evidence type="ECO:0000256" key="1">
    <source>
        <dbReference type="SAM" id="MobiDB-lite"/>
    </source>
</evidence>
<evidence type="ECO:0000313" key="2">
    <source>
        <dbReference type="EMBL" id="EXB94055.1"/>
    </source>
</evidence>
<reference evidence="3" key="1">
    <citation type="submission" date="2013-01" db="EMBL/GenBank/DDBJ databases">
        <title>Draft Genome Sequence of a Mulberry Tree, Morus notabilis C.K. Schneid.</title>
        <authorList>
            <person name="He N."/>
            <person name="Zhao S."/>
        </authorList>
    </citation>
    <scope>NUCLEOTIDE SEQUENCE</scope>
</reference>
<dbReference type="GO" id="GO:0000070">
    <property type="term" value="P:mitotic sister chromatid segregation"/>
    <property type="evidence" value="ECO:0007669"/>
    <property type="project" value="TreeGrafter"/>
</dbReference>
<dbReference type="Gene3D" id="1.25.10.10">
    <property type="entry name" value="Leucine-rich Repeat Variant"/>
    <property type="match status" value="1"/>
</dbReference>
<name>W9S8A6_9ROSA</name>
<organism evidence="2 3">
    <name type="scientific">Morus notabilis</name>
    <dbReference type="NCBI Taxonomy" id="981085"/>
    <lineage>
        <taxon>Eukaryota</taxon>
        <taxon>Viridiplantae</taxon>
        <taxon>Streptophyta</taxon>
        <taxon>Embryophyta</taxon>
        <taxon>Tracheophyta</taxon>
        <taxon>Spermatophyta</taxon>
        <taxon>Magnoliopsida</taxon>
        <taxon>eudicotyledons</taxon>
        <taxon>Gunneridae</taxon>
        <taxon>Pentapetalae</taxon>
        <taxon>rosids</taxon>
        <taxon>fabids</taxon>
        <taxon>Rosales</taxon>
        <taxon>Moraceae</taxon>
        <taxon>Moreae</taxon>
        <taxon>Morus</taxon>
    </lineage>
</organism>
<feature type="compositionally biased region" description="Basic residues" evidence="1">
    <location>
        <begin position="1028"/>
        <end position="1038"/>
    </location>
</feature>